<feature type="region of interest" description="Disordered" evidence="1">
    <location>
        <begin position="37"/>
        <end position="84"/>
    </location>
</feature>
<reference evidence="2" key="1">
    <citation type="submission" date="2020-02" db="EMBL/GenBank/DDBJ databases">
        <authorList>
            <person name="Meier V. D."/>
        </authorList>
    </citation>
    <scope>NUCLEOTIDE SEQUENCE</scope>
    <source>
        <strain evidence="2">AVDCRST_MAG06</strain>
    </source>
</reference>
<feature type="non-terminal residue" evidence="2">
    <location>
        <position position="1"/>
    </location>
</feature>
<name>A0A6J4N027_9ACTN</name>
<sequence length="124" mass="14459">ERSRADHPALLAVRRGARLVGVRGGPVPRRRLRHVADPRARHRPRRLRAVQPGVPRRLAPRAAPRRGRRPRRDELARRHRGWGDDDRHHVLHLRRRRSGDRRRRLLARALRPARRASAGGRALL</sequence>
<accession>A0A6J4N027</accession>
<evidence type="ECO:0000256" key="1">
    <source>
        <dbReference type="SAM" id="MobiDB-lite"/>
    </source>
</evidence>
<proteinExistence type="predicted"/>
<organism evidence="2">
    <name type="scientific">uncultured Nocardioides sp</name>
    <dbReference type="NCBI Taxonomy" id="198441"/>
    <lineage>
        <taxon>Bacteria</taxon>
        <taxon>Bacillati</taxon>
        <taxon>Actinomycetota</taxon>
        <taxon>Actinomycetes</taxon>
        <taxon>Propionibacteriales</taxon>
        <taxon>Nocardioidaceae</taxon>
        <taxon>Nocardioides</taxon>
        <taxon>environmental samples</taxon>
    </lineage>
</organism>
<gene>
    <name evidence="2" type="ORF">AVDCRST_MAG06-86</name>
</gene>
<feature type="compositionally biased region" description="Basic and acidic residues" evidence="1">
    <location>
        <begin position="71"/>
        <end position="84"/>
    </location>
</feature>
<feature type="non-terminal residue" evidence="2">
    <location>
        <position position="124"/>
    </location>
</feature>
<evidence type="ECO:0000313" key="2">
    <source>
        <dbReference type="EMBL" id="CAA9371323.1"/>
    </source>
</evidence>
<protein>
    <submittedName>
        <fullName evidence="2">Uncharacterized protein</fullName>
    </submittedName>
</protein>
<dbReference type="AlphaFoldDB" id="A0A6J4N027"/>
<dbReference type="EMBL" id="CADCUP010000004">
    <property type="protein sequence ID" value="CAA9371323.1"/>
    <property type="molecule type" value="Genomic_DNA"/>
</dbReference>